<keyword evidence="3" id="KW-1185">Reference proteome</keyword>
<dbReference type="OrthoDB" id="9763643at2"/>
<protein>
    <submittedName>
        <fullName evidence="2">N-acetylmuramoyl-L-alanine amidase</fullName>
    </submittedName>
</protein>
<dbReference type="CDD" id="cd02696">
    <property type="entry name" value="MurNAc-LAA"/>
    <property type="match status" value="1"/>
</dbReference>
<gene>
    <name evidence="2" type="ORF">Mic7113_3551</name>
</gene>
<dbReference type="GO" id="GO:0009253">
    <property type="term" value="P:peptidoglycan catabolic process"/>
    <property type="evidence" value="ECO:0007669"/>
    <property type="project" value="InterPro"/>
</dbReference>
<dbReference type="AlphaFoldDB" id="K9WFT1"/>
<evidence type="ECO:0000259" key="1">
    <source>
        <dbReference type="Pfam" id="PF01520"/>
    </source>
</evidence>
<dbReference type="GO" id="GO:0008745">
    <property type="term" value="F:N-acetylmuramoyl-L-alanine amidase activity"/>
    <property type="evidence" value="ECO:0007669"/>
    <property type="project" value="InterPro"/>
</dbReference>
<dbReference type="EMBL" id="CP003630">
    <property type="protein sequence ID" value="AFZ19275.1"/>
    <property type="molecule type" value="Genomic_DNA"/>
</dbReference>
<dbReference type="Pfam" id="PF01520">
    <property type="entry name" value="Amidase_3"/>
    <property type="match status" value="1"/>
</dbReference>
<dbReference type="eggNOG" id="COG0860">
    <property type="taxonomic scope" value="Bacteria"/>
</dbReference>
<accession>K9WFT1</accession>
<name>K9WFT1_9CYAN</name>
<sequence>MANWISFARDKSDKPLVSAMNGGTVEESLNSDSKDNLIGFLKRFSGAGTFLVAKPDGSDSEVEAVELLPQSDSSASDDTNGTPDATWFQFFRNGDGQPIVIAMKDTNEVEFYKGNLRQALIDFLVRHSGANTFQIAPASISIPQGIPEWKPRTPTPTPPKPSGHRVILEIGHGPGVPFDPGAIAHDNKTTEHELNIIAANAARNVLVAAGVNCTVIDTPGSLRILGLKASGFDVFCSVHHNALRKGQNTAQRSEAFSHATKGEKPDQELASMISAEMSKTLGLIDGGAKQANLGVLSGAEDTNVRAAVLAEVYFIDFVGGTVKGKSFPKPDLKTSSSHGGEAIGRAIVDWLKKNPRK</sequence>
<dbReference type="SUPFAM" id="SSF53187">
    <property type="entry name" value="Zn-dependent exopeptidases"/>
    <property type="match status" value="1"/>
</dbReference>
<dbReference type="Gene3D" id="3.40.630.40">
    <property type="entry name" value="Zn-dependent exopeptidases"/>
    <property type="match status" value="1"/>
</dbReference>
<evidence type="ECO:0000313" key="3">
    <source>
        <dbReference type="Proteomes" id="UP000010471"/>
    </source>
</evidence>
<organism evidence="2 3">
    <name type="scientific">Allocoleopsis franciscana PCC 7113</name>
    <dbReference type="NCBI Taxonomy" id="1173027"/>
    <lineage>
        <taxon>Bacteria</taxon>
        <taxon>Bacillati</taxon>
        <taxon>Cyanobacteriota</taxon>
        <taxon>Cyanophyceae</taxon>
        <taxon>Coleofasciculales</taxon>
        <taxon>Coleofasciculaceae</taxon>
        <taxon>Allocoleopsis</taxon>
        <taxon>Allocoleopsis franciscana</taxon>
    </lineage>
</organism>
<dbReference type="PATRIC" id="fig|1173027.3.peg.3904"/>
<dbReference type="HOGENOM" id="CLU_775706_0_0_3"/>
<dbReference type="STRING" id="1173027.Mic7113_3551"/>
<reference evidence="2 3" key="1">
    <citation type="submission" date="2012-06" db="EMBL/GenBank/DDBJ databases">
        <title>Finished chromosome of genome of Microcoleus sp. PCC 7113.</title>
        <authorList>
            <consortium name="US DOE Joint Genome Institute"/>
            <person name="Gugger M."/>
            <person name="Coursin T."/>
            <person name="Rippka R."/>
            <person name="Tandeau De Marsac N."/>
            <person name="Huntemann M."/>
            <person name="Wei C.-L."/>
            <person name="Han J."/>
            <person name="Detter J.C."/>
            <person name="Han C."/>
            <person name="Tapia R."/>
            <person name="Chen A."/>
            <person name="Kyrpides N."/>
            <person name="Mavromatis K."/>
            <person name="Markowitz V."/>
            <person name="Szeto E."/>
            <person name="Ivanova N."/>
            <person name="Pagani I."/>
            <person name="Pati A."/>
            <person name="Goodwin L."/>
            <person name="Nordberg H.P."/>
            <person name="Cantor M.N."/>
            <person name="Hua S.X."/>
            <person name="Woyke T."/>
            <person name="Kerfeld C.A."/>
        </authorList>
    </citation>
    <scope>NUCLEOTIDE SEQUENCE [LARGE SCALE GENOMIC DNA]</scope>
    <source>
        <strain evidence="2 3">PCC 7113</strain>
    </source>
</reference>
<dbReference type="RefSeq" id="WP_015183417.1">
    <property type="nucleotide sequence ID" value="NC_019738.1"/>
</dbReference>
<dbReference type="KEGG" id="mic:Mic7113_3551"/>
<feature type="domain" description="MurNAc-LAA" evidence="1">
    <location>
        <begin position="166"/>
        <end position="316"/>
    </location>
</feature>
<evidence type="ECO:0000313" key="2">
    <source>
        <dbReference type="EMBL" id="AFZ19275.1"/>
    </source>
</evidence>
<dbReference type="InterPro" id="IPR002508">
    <property type="entry name" value="MurNAc-LAA_cat"/>
</dbReference>
<proteinExistence type="predicted"/>
<dbReference type="Proteomes" id="UP000010471">
    <property type="component" value="Chromosome"/>
</dbReference>